<protein>
    <submittedName>
        <fullName evidence="2">Uncharacterized protein</fullName>
    </submittedName>
</protein>
<dbReference type="Proteomes" id="UP000070133">
    <property type="component" value="Unassembled WGS sequence"/>
</dbReference>
<organism evidence="2 3">
    <name type="scientific">Pseudocercospora eumusae</name>
    <dbReference type="NCBI Taxonomy" id="321146"/>
    <lineage>
        <taxon>Eukaryota</taxon>
        <taxon>Fungi</taxon>
        <taxon>Dikarya</taxon>
        <taxon>Ascomycota</taxon>
        <taxon>Pezizomycotina</taxon>
        <taxon>Dothideomycetes</taxon>
        <taxon>Dothideomycetidae</taxon>
        <taxon>Mycosphaerellales</taxon>
        <taxon>Mycosphaerellaceae</taxon>
        <taxon>Pseudocercospora</taxon>
    </lineage>
</organism>
<dbReference type="OrthoDB" id="3648872at2759"/>
<accession>A0A139H2K0</accession>
<dbReference type="AlphaFoldDB" id="A0A139H2K0"/>
<evidence type="ECO:0000256" key="1">
    <source>
        <dbReference type="SAM" id="MobiDB-lite"/>
    </source>
</evidence>
<feature type="region of interest" description="Disordered" evidence="1">
    <location>
        <begin position="74"/>
        <end position="138"/>
    </location>
</feature>
<feature type="region of interest" description="Disordered" evidence="1">
    <location>
        <begin position="26"/>
        <end position="59"/>
    </location>
</feature>
<dbReference type="EMBL" id="LFZN01000170">
    <property type="protein sequence ID" value="KXS96589.1"/>
    <property type="molecule type" value="Genomic_DNA"/>
</dbReference>
<name>A0A139H2K0_9PEZI</name>
<reference evidence="2 3" key="1">
    <citation type="submission" date="2015-07" db="EMBL/GenBank/DDBJ databases">
        <title>Comparative genomics of the Sigatoka disease complex on banana suggests a link between parallel evolutionary changes in Pseudocercospora fijiensis and Pseudocercospora eumusae and increased virulence on the banana host.</title>
        <authorList>
            <person name="Chang T.-C."/>
            <person name="Salvucci A."/>
            <person name="Crous P.W."/>
            <person name="Stergiopoulos I."/>
        </authorList>
    </citation>
    <scope>NUCLEOTIDE SEQUENCE [LARGE SCALE GENOMIC DNA]</scope>
    <source>
        <strain evidence="2 3">CBS 114824</strain>
    </source>
</reference>
<evidence type="ECO:0000313" key="2">
    <source>
        <dbReference type="EMBL" id="KXS96589.1"/>
    </source>
</evidence>
<evidence type="ECO:0000313" key="3">
    <source>
        <dbReference type="Proteomes" id="UP000070133"/>
    </source>
</evidence>
<sequence>MVCENMTSASAIDMLRHRLLQVAAERKQKAADRQQEREALEAKQAEKRNRKSFMQRFGMTRKEVRKLMVWTPQRSGRQNLLEGRVMELRKQKQQQAQKGKGKGNAPAHIPTSSSQKQHARQKARAKKYGTKARKATEA</sequence>
<gene>
    <name evidence="2" type="ORF">AC578_11131</name>
</gene>
<comment type="caution">
    <text evidence="2">The sequence shown here is derived from an EMBL/GenBank/DDBJ whole genome shotgun (WGS) entry which is preliminary data.</text>
</comment>
<feature type="compositionally biased region" description="Basic residues" evidence="1">
    <location>
        <begin position="117"/>
        <end position="138"/>
    </location>
</feature>
<keyword evidence="3" id="KW-1185">Reference proteome</keyword>
<proteinExistence type="predicted"/>
<feature type="compositionally biased region" description="Basic and acidic residues" evidence="1">
    <location>
        <begin position="26"/>
        <end position="47"/>
    </location>
</feature>